<dbReference type="InterPro" id="IPR039528">
    <property type="entry name" value="DPM1-like"/>
</dbReference>
<dbReference type="InterPro" id="IPR029044">
    <property type="entry name" value="Nucleotide-diphossugar_trans"/>
</dbReference>
<dbReference type="FunFam" id="3.90.550.10:FF:000122">
    <property type="entry name" value="Dolichol-phosphate mannosyltransferase subunit 1"/>
    <property type="match status" value="1"/>
</dbReference>
<reference evidence="5" key="1">
    <citation type="journal article" date="2020" name="mSystems">
        <title>Genome- and Community-Level Interaction Insights into Carbon Utilization and Element Cycling Functions of Hydrothermarchaeota in Hydrothermal Sediment.</title>
        <authorList>
            <person name="Zhou Z."/>
            <person name="Liu Y."/>
            <person name="Xu W."/>
            <person name="Pan J."/>
            <person name="Luo Z.H."/>
            <person name="Li M."/>
        </authorList>
    </citation>
    <scope>NUCLEOTIDE SEQUENCE [LARGE SCALE GENOMIC DNA]</scope>
    <source>
        <strain evidence="5">SpSt-697</strain>
    </source>
</reference>
<dbReference type="CDD" id="cd06442">
    <property type="entry name" value="DPM1_like"/>
    <property type="match status" value="1"/>
</dbReference>
<dbReference type="GO" id="GO:0016020">
    <property type="term" value="C:membrane"/>
    <property type="evidence" value="ECO:0007669"/>
    <property type="project" value="GOC"/>
</dbReference>
<gene>
    <name evidence="5" type="ORF">ENU74_02740</name>
</gene>
<accession>A0A7V4E2Z1</accession>
<evidence type="ECO:0000313" key="5">
    <source>
        <dbReference type="EMBL" id="HGK63494.1"/>
    </source>
</evidence>
<comment type="caution">
    <text evidence="5">The sequence shown here is derived from an EMBL/GenBank/DDBJ whole genome shotgun (WGS) entry which is preliminary data.</text>
</comment>
<comment type="similarity">
    <text evidence="1">Belongs to the glycosyltransferase 2 family.</text>
</comment>
<evidence type="ECO:0000259" key="4">
    <source>
        <dbReference type="Pfam" id="PF00535"/>
    </source>
</evidence>
<dbReference type="GO" id="GO:0004582">
    <property type="term" value="F:dolichyl-phosphate beta-D-mannosyltransferase activity"/>
    <property type="evidence" value="ECO:0007669"/>
    <property type="project" value="InterPro"/>
</dbReference>
<keyword evidence="2" id="KW-0328">Glycosyltransferase</keyword>
<dbReference type="Gene3D" id="3.90.550.10">
    <property type="entry name" value="Spore Coat Polysaccharide Biosynthesis Protein SpsA, Chain A"/>
    <property type="match status" value="1"/>
</dbReference>
<dbReference type="InterPro" id="IPR001173">
    <property type="entry name" value="Glyco_trans_2-like"/>
</dbReference>
<dbReference type="EMBL" id="DTDR01000072">
    <property type="protein sequence ID" value="HGK63494.1"/>
    <property type="molecule type" value="Genomic_DNA"/>
</dbReference>
<evidence type="ECO:0000256" key="3">
    <source>
        <dbReference type="ARBA" id="ARBA00022679"/>
    </source>
</evidence>
<keyword evidence="3" id="KW-0808">Transferase</keyword>
<dbReference type="Pfam" id="PF00535">
    <property type="entry name" value="Glycos_transf_2"/>
    <property type="match status" value="1"/>
</dbReference>
<protein>
    <submittedName>
        <fullName evidence="5">Polyprenol monophosphomannose synthase</fullName>
    </submittedName>
</protein>
<organism evidence="5">
    <name type="scientific">candidate division WOR-3 bacterium</name>
    <dbReference type="NCBI Taxonomy" id="2052148"/>
    <lineage>
        <taxon>Bacteria</taxon>
        <taxon>Bacteria division WOR-3</taxon>
    </lineage>
</organism>
<evidence type="ECO:0000256" key="1">
    <source>
        <dbReference type="ARBA" id="ARBA00006739"/>
    </source>
</evidence>
<dbReference type="AlphaFoldDB" id="A0A7V4E2Z1"/>
<proteinExistence type="inferred from homology"/>
<evidence type="ECO:0000256" key="2">
    <source>
        <dbReference type="ARBA" id="ARBA00022676"/>
    </source>
</evidence>
<dbReference type="GO" id="GO:0009247">
    <property type="term" value="P:glycolipid biosynthetic process"/>
    <property type="evidence" value="ECO:0007669"/>
    <property type="project" value="TreeGrafter"/>
</dbReference>
<dbReference type="PANTHER" id="PTHR43398:SF1">
    <property type="entry name" value="DOLICHOL-PHOSPHATE MANNOSYLTRANSFERASE SUBUNIT 1"/>
    <property type="match status" value="1"/>
</dbReference>
<name>A0A7V4E2Z1_UNCW3</name>
<feature type="domain" description="Glycosyltransferase 2-like" evidence="4">
    <location>
        <begin position="6"/>
        <end position="170"/>
    </location>
</feature>
<dbReference type="SUPFAM" id="SSF53448">
    <property type="entry name" value="Nucleotide-diphospho-sugar transferases"/>
    <property type="match status" value="1"/>
</dbReference>
<sequence length="237" mass="27837">MAKTLIIFPTYNEAENIRDIIKAVLAISPDIDVLVIDDNSPDKTYEIVAEMAKENKRINLIKRERKLGLGTAYILGFKYAIEKNYDYCFEMDADFSHNPQDIPRFLALMDEYDLVIGSRYISGISVVNWPLKRLLLSYFANIYARIFTGCPIKDLTSGFKCYKVSALKKIDLDKLKMDGYAFQIEIHWHFWRNNFKIKEIPIIFVERRSGESKMSKRIIRQAFFFVLKLFLKRLFNL</sequence>
<dbReference type="PANTHER" id="PTHR43398">
    <property type="entry name" value="DOLICHOL-PHOSPHATE MANNOSYLTRANSFERASE SUBUNIT 1"/>
    <property type="match status" value="1"/>
</dbReference>